<name>A0A9P8MVB1_9HYPO</name>
<evidence type="ECO:0000313" key="1">
    <source>
        <dbReference type="EMBL" id="KAH0961687.1"/>
    </source>
</evidence>
<gene>
    <name evidence="1" type="ORF">HRG_07765</name>
</gene>
<comment type="caution">
    <text evidence="1">The sequence shown here is derived from an EMBL/GenBank/DDBJ whole genome shotgun (WGS) entry which is preliminary data.</text>
</comment>
<organism evidence="1 2">
    <name type="scientific">Hirsutella rhossiliensis</name>
    <dbReference type="NCBI Taxonomy" id="111463"/>
    <lineage>
        <taxon>Eukaryota</taxon>
        <taxon>Fungi</taxon>
        <taxon>Dikarya</taxon>
        <taxon>Ascomycota</taxon>
        <taxon>Pezizomycotina</taxon>
        <taxon>Sordariomycetes</taxon>
        <taxon>Hypocreomycetidae</taxon>
        <taxon>Hypocreales</taxon>
        <taxon>Ophiocordycipitaceae</taxon>
        <taxon>Hirsutella</taxon>
    </lineage>
</organism>
<sequence>MASIQEAIGGPQVPEIYGNEWKLRIICWFRGEQQHKDPVDRACDKLWENDRLEEQQKKQRQIEQEAVDKLNEVIKICENMLDNPPEDEEALANEVERCDNFISQVSAIENPSTGEVKTTLPLRIGDIGRLDIGYSPFYIVRQIPTSLSDAQAVCGIASMALASVDDLREPQEYHLYTQRIYT</sequence>
<dbReference type="RefSeq" id="XP_044719200.1">
    <property type="nucleotide sequence ID" value="XM_044866236.1"/>
</dbReference>
<evidence type="ECO:0000313" key="2">
    <source>
        <dbReference type="Proteomes" id="UP000824596"/>
    </source>
</evidence>
<reference evidence="1" key="1">
    <citation type="submission" date="2021-09" db="EMBL/GenBank/DDBJ databases">
        <title>A high-quality genome of the endoparasitic fungus Hirsutella rhossiliensis with a comparison of Hirsutella genomes reveals transposable elements contributing to genome size variation.</title>
        <authorList>
            <person name="Lin R."/>
            <person name="Jiao Y."/>
            <person name="Sun X."/>
            <person name="Ling J."/>
            <person name="Xie B."/>
            <person name="Cheng X."/>
        </authorList>
    </citation>
    <scope>NUCLEOTIDE SEQUENCE</scope>
    <source>
        <strain evidence="1">HR02</strain>
    </source>
</reference>
<proteinExistence type="predicted"/>
<keyword evidence="2" id="KW-1185">Reference proteome</keyword>
<accession>A0A9P8MVB1</accession>
<dbReference type="AlphaFoldDB" id="A0A9P8MVB1"/>
<dbReference type="GeneID" id="68356894"/>
<dbReference type="Proteomes" id="UP000824596">
    <property type="component" value="Unassembled WGS sequence"/>
</dbReference>
<protein>
    <submittedName>
        <fullName evidence="1">Uncharacterized protein</fullName>
    </submittedName>
</protein>
<dbReference type="EMBL" id="JAIZPD010000008">
    <property type="protein sequence ID" value="KAH0961687.1"/>
    <property type="molecule type" value="Genomic_DNA"/>
</dbReference>
<dbReference type="OrthoDB" id="4928190at2759"/>